<gene>
    <name evidence="1" type="ORF">CHS0354_023065</name>
</gene>
<dbReference type="EMBL" id="JAEAOA010001395">
    <property type="protein sequence ID" value="KAK3580771.1"/>
    <property type="molecule type" value="Genomic_DNA"/>
</dbReference>
<organism evidence="1 2">
    <name type="scientific">Potamilus streckersoni</name>
    <dbReference type="NCBI Taxonomy" id="2493646"/>
    <lineage>
        <taxon>Eukaryota</taxon>
        <taxon>Metazoa</taxon>
        <taxon>Spiralia</taxon>
        <taxon>Lophotrochozoa</taxon>
        <taxon>Mollusca</taxon>
        <taxon>Bivalvia</taxon>
        <taxon>Autobranchia</taxon>
        <taxon>Heteroconchia</taxon>
        <taxon>Palaeoheterodonta</taxon>
        <taxon>Unionida</taxon>
        <taxon>Unionoidea</taxon>
        <taxon>Unionidae</taxon>
        <taxon>Ambleminae</taxon>
        <taxon>Lampsilini</taxon>
        <taxon>Potamilus</taxon>
    </lineage>
</organism>
<dbReference type="Proteomes" id="UP001195483">
    <property type="component" value="Unassembled WGS sequence"/>
</dbReference>
<evidence type="ECO:0000313" key="1">
    <source>
        <dbReference type="EMBL" id="KAK3580771.1"/>
    </source>
</evidence>
<accession>A0AAE0VKB7</accession>
<dbReference type="AlphaFoldDB" id="A0AAE0VKB7"/>
<reference evidence="1" key="3">
    <citation type="submission" date="2023-05" db="EMBL/GenBank/DDBJ databases">
        <authorList>
            <person name="Smith C.H."/>
        </authorList>
    </citation>
    <scope>NUCLEOTIDE SEQUENCE</scope>
    <source>
        <strain evidence="1">CHS0354</strain>
        <tissue evidence="1">Mantle</tissue>
    </source>
</reference>
<name>A0AAE0VKB7_9BIVA</name>
<keyword evidence="2" id="KW-1185">Reference proteome</keyword>
<protein>
    <submittedName>
        <fullName evidence="1">Uncharacterized protein</fullName>
    </submittedName>
</protein>
<reference evidence="1" key="2">
    <citation type="journal article" date="2021" name="Genome Biol. Evol.">
        <title>Developing a high-quality reference genome for a parasitic bivalve with doubly uniparental inheritance (Bivalvia: Unionida).</title>
        <authorList>
            <person name="Smith C.H."/>
        </authorList>
    </citation>
    <scope>NUCLEOTIDE SEQUENCE</scope>
    <source>
        <strain evidence="1">CHS0354</strain>
        <tissue evidence="1">Mantle</tissue>
    </source>
</reference>
<reference evidence="1" key="1">
    <citation type="journal article" date="2021" name="Genome Biol. Evol.">
        <title>A High-Quality Reference Genome for a Parasitic Bivalve with Doubly Uniparental Inheritance (Bivalvia: Unionida).</title>
        <authorList>
            <person name="Smith C.H."/>
        </authorList>
    </citation>
    <scope>NUCLEOTIDE SEQUENCE</scope>
    <source>
        <strain evidence="1">CHS0354</strain>
    </source>
</reference>
<evidence type="ECO:0000313" key="2">
    <source>
        <dbReference type="Proteomes" id="UP001195483"/>
    </source>
</evidence>
<sequence length="75" mass="9079">MTEGSMSMVRERGEFKRVTANWMKIYEIFHIMGHRDWLLKENEEKEEFGSYTILSVKVPQNPKVTRLFSKRQRIE</sequence>
<comment type="caution">
    <text evidence="1">The sequence shown here is derived from an EMBL/GenBank/DDBJ whole genome shotgun (WGS) entry which is preliminary data.</text>
</comment>
<proteinExistence type="predicted"/>